<keyword evidence="1" id="KW-0648">Protein biosynthesis</keyword>
<keyword evidence="1" id="KW-0251">Elongation factor</keyword>
<comment type="caution">
    <text evidence="1">The sequence shown here is derived from an EMBL/GenBank/DDBJ whole genome shotgun (WGS) entry which is preliminary data.</text>
</comment>
<proteinExistence type="predicted"/>
<dbReference type="Proteomes" id="UP001237642">
    <property type="component" value="Unassembled WGS sequence"/>
</dbReference>
<dbReference type="PANTHER" id="PTHR36038:SF3">
    <property type="entry name" value="OVATE FAMILY PROTEIN"/>
    <property type="match status" value="1"/>
</dbReference>
<organism evidence="1 2">
    <name type="scientific">Heracleum sosnowskyi</name>
    <dbReference type="NCBI Taxonomy" id="360622"/>
    <lineage>
        <taxon>Eukaryota</taxon>
        <taxon>Viridiplantae</taxon>
        <taxon>Streptophyta</taxon>
        <taxon>Embryophyta</taxon>
        <taxon>Tracheophyta</taxon>
        <taxon>Spermatophyta</taxon>
        <taxon>Magnoliopsida</taxon>
        <taxon>eudicotyledons</taxon>
        <taxon>Gunneridae</taxon>
        <taxon>Pentapetalae</taxon>
        <taxon>asterids</taxon>
        <taxon>campanulids</taxon>
        <taxon>Apiales</taxon>
        <taxon>Apiaceae</taxon>
        <taxon>Apioideae</taxon>
        <taxon>apioid superclade</taxon>
        <taxon>Tordylieae</taxon>
        <taxon>Tordyliinae</taxon>
        <taxon>Heracleum</taxon>
    </lineage>
</organism>
<dbReference type="PANTHER" id="PTHR36038">
    <property type="entry name" value="OS06G0102750 PROTEIN"/>
    <property type="match status" value="1"/>
</dbReference>
<dbReference type="GO" id="GO:0003746">
    <property type="term" value="F:translation elongation factor activity"/>
    <property type="evidence" value="ECO:0007669"/>
    <property type="project" value="UniProtKB-KW"/>
</dbReference>
<reference evidence="1" key="2">
    <citation type="submission" date="2023-05" db="EMBL/GenBank/DDBJ databases">
        <authorList>
            <person name="Schelkunov M.I."/>
        </authorList>
    </citation>
    <scope>NUCLEOTIDE SEQUENCE</scope>
    <source>
        <strain evidence="1">Hsosn_3</strain>
        <tissue evidence="1">Leaf</tissue>
    </source>
</reference>
<protein>
    <submittedName>
        <fullName evidence="1">Elongation factor g like</fullName>
    </submittedName>
</protein>
<reference evidence="1" key="1">
    <citation type="submission" date="2023-02" db="EMBL/GenBank/DDBJ databases">
        <title>Genome of toxic invasive species Heracleum sosnowskyi carries increased number of genes despite the absence of recent whole-genome duplications.</title>
        <authorList>
            <person name="Schelkunov M."/>
            <person name="Shtratnikova V."/>
            <person name="Makarenko M."/>
            <person name="Klepikova A."/>
            <person name="Omelchenko D."/>
            <person name="Novikova G."/>
            <person name="Obukhova E."/>
            <person name="Bogdanov V."/>
            <person name="Penin A."/>
            <person name="Logacheva M."/>
        </authorList>
    </citation>
    <scope>NUCLEOTIDE SEQUENCE</scope>
    <source>
        <strain evidence="1">Hsosn_3</strain>
        <tissue evidence="1">Leaf</tissue>
    </source>
</reference>
<gene>
    <name evidence="1" type="ORF">POM88_052367</name>
</gene>
<dbReference type="AlphaFoldDB" id="A0AAD8GRU5"/>
<dbReference type="EMBL" id="JAUIZM010000013">
    <property type="protein sequence ID" value="KAK1353232.1"/>
    <property type="molecule type" value="Genomic_DNA"/>
</dbReference>
<evidence type="ECO:0000313" key="1">
    <source>
        <dbReference type="EMBL" id="KAK1353232.1"/>
    </source>
</evidence>
<sequence length="188" mass="20974">MKMMKKEDIARGLGISNNKGPDTAINYVGTTKVLPLIDVALSSRHQYDNDERRDQKAKSHKTKTLSKMKELIRWAAAAKSEKGGNYISRKVLQFRTRAALKSVPDDGQLSNDSPKISFRWDMESCSTTSSVYSALSKASSKRITTNQYMNLIIPHSSNSTPIHDRDQSTTAKSGSWITTDSDFVVLEL</sequence>
<name>A0AAD8GRU5_9APIA</name>
<keyword evidence="2" id="KW-1185">Reference proteome</keyword>
<evidence type="ECO:0000313" key="2">
    <source>
        <dbReference type="Proteomes" id="UP001237642"/>
    </source>
</evidence>
<accession>A0AAD8GRU5</accession>